<dbReference type="CDD" id="cd00310">
    <property type="entry name" value="ATP-synt_Fo_a_6"/>
    <property type="match status" value="1"/>
</dbReference>
<feature type="transmembrane region" description="Helical" evidence="12">
    <location>
        <begin position="18"/>
        <end position="37"/>
    </location>
</feature>
<dbReference type="InterPro" id="IPR000568">
    <property type="entry name" value="ATP_synth_F0_asu"/>
</dbReference>
<feature type="transmembrane region" description="Helical" evidence="12">
    <location>
        <begin position="102"/>
        <end position="121"/>
    </location>
</feature>
<evidence type="ECO:0000256" key="12">
    <source>
        <dbReference type="SAM" id="Phobius"/>
    </source>
</evidence>
<evidence type="ECO:0000313" key="13">
    <source>
        <dbReference type="EMBL" id="AKT93954.1"/>
    </source>
</evidence>
<dbReference type="AlphaFoldDB" id="A0A0K1HPF9"/>
<keyword evidence="3" id="KW-0813">Transport</keyword>
<comment type="similarity">
    <text evidence="2">Belongs to the ATPase A chain family.</text>
</comment>
<proteinExistence type="inferred from homology"/>
<dbReference type="Gene3D" id="1.20.120.220">
    <property type="entry name" value="ATP synthase, F0 complex, subunit A"/>
    <property type="match status" value="1"/>
</dbReference>
<keyword evidence="4" id="KW-0138">CF(0)</keyword>
<evidence type="ECO:0000256" key="2">
    <source>
        <dbReference type="ARBA" id="ARBA00006810"/>
    </source>
</evidence>
<keyword evidence="5 12" id="KW-0812">Transmembrane</keyword>
<evidence type="ECO:0000256" key="3">
    <source>
        <dbReference type="ARBA" id="ARBA00022448"/>
    </source>
</evidence>
<keyword evidence="8" id="KW-0406">Ion transport</keyword>
<keyword evidence="10" id="KW-0066">ATP synthesis</keyword>
<keyword evidence="9 12" id="KW-0472">Membrane</keyword>
<dbReference type="PROSITE" id="PS00449">
    <property type="entry name" value="ATPASE_A"/>
    <property type="match status" value="1"/>
</dbReference>
<dbReference type="PANTHER" id="PTHR11410:SF0">
    <property type="entry name" value="ATP SYNTHASE SUBUNIT A"/>
    <property type="match status" value="1"/>
</dbReference>
<feature type="transmembrane region" description="Helical" evidence="12">
    <location>
        <begin position="208"/>
        <end position="226"/>
    </location>
</feature>
<dbReference type="HAMAP" id="MF_01393">
    <property type="entry name" value="ATP_synth_a_bact"/>
    <property type="match status" value="1"/>
</dbReference>
<feature type="transmembrane region" description="Helical" evidence="12">
    <location>
        <begin position="141"/>
        <end position="162"/>
    </location>
</feature>
<feature type="transmembrane region" description="Helical" evidence="12">
    <location>
        <begin position="72"/>
        <end position="90"/>
    </location>
</feature>
<evidence type="ECO:0000256" key="9">
    <source>
        <dbReference type="ARBA" id="ARBA00023136"/>
    </source>
</evidence>
<evidence type="ECO:0000256" key="7">
    <source>
        <dbReference type="ARBA" id="ARBA00022989"/>
    </source>
</evidence>
<dbReference type="PRINTS" id="PR00123">
    <property type="entry name" value="ATPASEA"/>
</dbReference>
<evidence type="ECO:0000256" key="8">
    <source>
        <dbReference type="ARBA" id="ARBA00023065"/>
    </source>
</evidence>
<evidence type="ECO:0000256" key="1">
    <source>
        <dbReference type="ARBA" id="ARBA00004141"/>
    </source>
</evidence>
<dbReference type="GO" id="GO:0046933">
    <property type="term" value="F:proton-transporting ATP synthase activity, rotational mechanism"/>
    <property type="evidence" value="ECO:0007669"/>
    <property type="project" value="TreeGrafter"/>
</dbReference>
<gene>
    <name evidence="13" type="primary">atp6</name>
    <name evidence="13" type="ORF">AB846_25</name>
</gene>
<dbReference type="GO" id="GO:0045259">
    <property type="term" value="C:proton-transporting ATP synthase complex"/>
    <property type="evidence" value="ECO:0007669"/>
    <property type="project" value="UniProtKB-KW"/>
</dbReference>
<sequence length="234" mass="27107">MFSNPVFDYFQIPFTNSALYIFFAFILFCSFFLFGTYKATLVPNTWQYLTEMLFKFVFKIIEEQAGKRAYKYFPFLFVLFFFVLFTNLMGQVPFGFTSTSHVIITFFVSLSIWFGCVYIGLLENGLRWFKFFVPDTIPLFILPFFIVLEMISYTIRAFSLSIRLSANMTAGHTLLHLVATLGVKVFSSGFLLLGISFILLIMVLMLEVAVSFLQAYVFLTLIAVYINDSLNFEH</sequence>
<feature type="transmembrane region" description="Helical" evidence="12">
    <location>
        <begin position="174"/>
        <end position="202"/>
    </location>
</feature>
<comment type="subcellular location">
    <subcellularLocation>
        <location evidence="1">Membrane</location>
        <topology evidence="1">Multi-pass membrane protein</topology>
    </subcellularLocation>
    <subcellularLocation>
        <location evidence="11">Mitochondrion inner membrane</location>
        <topology evidence="11">Multi-pass membrane protein</topology>
    </subcellularLocation>
</comment>
<organism evidence="13">
    <name type="scientific">Vermamoeba vermiformis</name>
    <name type="common">Amoeba</name>
    <name type="synonym">Hartmannella vermiformis</name>
    <dbReference type="NCBI Taxonomy" id="5778"/>
    <lineage>
        <taxon>Eukaryota</taxon>
        <taxon>Amoebozoa</taxon>
        <taxon>Tubulinea</taxon>
        <taxon>Echinamoebida</taxon>
        <taxon>Vermamoeba</taxon>
    </lineage>
</organism>
<name>A0A0K1HPF9_VERVE</name>
<dbReference type="NCBIfam" id="TIGR01131">
    <property type="entry name" value="ATP_synt_6_or_A"/>
    <property type="match status" value="1"/>
</dbReference>
<accession>A0A0K1HPF9</accession>
<evidence type="ECO:0000256" key="4">
    <source>
        <dbReference type="ARBA" id="ARBA00022547"/>
    </source>
</evidence>
<dbReference type="GO" id="GO:0005743">
    <property type="term" value="C:mitochondrial inner membrane"/>
    <property type="evidence" value="ECO:0007669"/>
    <property type="project" value="UniProtKB-SubCell"/>
</dbReference>
<keyword evidence="6" id="KW-0375">Hydrogen ion transport</keyword>
<keyword evidence="13" id="KW-0496">Mitochondrion</keyword>
<dbReference type="EMBL" id="KT185627">
    <property type="protein sequence ID" value="AKT93954.1"/>
    <property type="molecule type" value="Genomic_DNA"/>
</dbReference>
<reference evidence="13" key="1">
    <citation type="journal article" date="2015" name="J. Eukaryot. Microbiol.">
        <title>Uncovering Cryptic Diversity in Two Amoebozoan Species Using Complete Mitochondrial Genome Sequences.</title>
        <authorList>
            <person name="Fucikova K."/>
            <person name="Lahr D.J."/>
        </authorList>
    </citation>
    <scope>NUCLEOTIDE SEQUENCE</scope>
    <source>
        <strain evidence="13">BCP-EM3VF21-2</strain>
    </source>
</reference>
<evidence type="ECO:0000256" key="5">
    <source>
        <dbReference type="ARBA" id="ARBA00022692"/>
    </source>
</evidence>
<keyword evidence="7 12" id="KW-1133">Transmembrane helix</keyword>
<dbReference type="InterPro" id="IPR035908">
    <property type="entry name" value="F0_ATP_A_sf"/>
</dbReference>
<evidence type="ECO:0000256" key="11">
    <source>
        <dbReference type="RuleBase" id="RU004450"/>
    </source>
</evidence>
<geneLocation type="mitochondrion" evidence="13"/>
<protein>
    <recommendedName>
        <fullName evidence="11">ATP synthase subunit a</fullName>
    </recommendedName>
</protein>
<dbReference type="SUPFAM" id="SSF81336">
    <property type="entry name" value="F1F0 ATP synthase subunit A"/>
    <property type="match status" value="1"/>
</dbReference>
<evidence type="ECO:0000256" key="10">
    <source>
        <dbReference type="ARBA" id="ARBA00023310"/>
    </source>
</evidence>
<dbReference type="PANTHER" id="PTHR11410">
    <property type="entry name" value="ATP SYNTHASE SUBUNIT A"/>
    <property type="match status" value="1"/>
</dbReference>
<evidence type="ECO:0000256" key="6">
    <source>
        <dbReference type="ARBA" id="ARBA00022781"/>
    </source>
</evidence>
<dbReference type="InterPro" id="IPR023011">
    <property type="entry name" value="ATP_synth_F0_asu_AS"/>
</dbReference>
<dbReference type="InterPro" id="IPR045083">
    <property type="entry name" value="ATP_synth_F0_asu_bact/mt"/>
</dbReference>
<dbReference type="Pfam" id="PF00119">
    <property type="entry name" value="ATP-synt_A"/>
    <property type="match status" value="1"/>
</dbReference>